<evidence type="ECO:0000256" key="1">
    <source>
        <dbReference type="SAM" id="Phobius"/>
    </source>
</evidence>
<accession>A0ABV7ZTN8</accession>
<gene>
    <name evidence="2" type="ORF">ACFOOG_03430</name>
</gene>
<sequence length="146" mass="16895">MRLIRLTVVIHLLSHLALWGSAVLLLLDPWAGQALISRFYHIFATAVVIQLGAYHWAMAQWQDELCDDRHWPASIYTAISTLVLGILALLWPMWSVFPLLLALGLLVWQESWGQISQYMQPWYLRLRWLQMISLMLTKLLVVVSSL</sequence>
<feature type="transmembrane region" description="Helical" evidence="1">
    <location>
        <begin position="6"/>
        <end position="27"/>
    </location>
</feature>
<name>A0ABV7ZTN8_9GAMM</name>
<keyword evidence="1" id="KW-0472">Membrane</keyword>
<evidence type="ECO:0008006" key="4">
    <source>
        <dbReference type="Google" id="ProtNLM"/>
    </source>
</evidence>
<evidence type="ECO:0000313" key="2">
    <source>
        <dbReference type="EMBL" id="MFC3851877.1"/>
    </source>
</evidence>
<dbReference type="Proteomes" id="UP001595617">
    <property type="component" value="Unassembled WGS sequence"/>
</dbReference>
<feature type="transmembrane region" description="Helical" evidence="1">
    <location>
        <begin position="39"/>
        <end position="58"/>
    </location>
</feature>
<proteinExistence type="predicted"/>
<evidence type="ECO:0000313" key="3">
    <source>
        <dbReference type="Proteomes" id="UP001595617"/>
    </source>
</evidence>
<feature type="transmembrane region" description="Helical" evidence="1">
    <location>
        <begin position="78"/>
        <end position="108"/>
    </location>
</feature>
<keyword evidence="1" id="KW-0812">Transmembrane</keyword>
<protein>
    <recommendedName>
        <fullName evidence="4">DUF3429 domain-containing protein</fullName>
    </recommendedName>
</protein>
<organism evidence="2 3">
    <name type="scientific">Saccharospirillum mangrovi</name>
    <dbReference type="NCBI Taxonomy" id="2161747"/>
    <lineage>
        <taxon>Bacteria</taxon>
        <taxon>Pseudomonadati</taxon>
        <taxon>Pseudomonadota</taxon>
        <taxon>Gammaproteobacteria</taxon>
        <taxon>Oceanospirillales</taxon>
        <taxon>Saccharospirillaceae</taxon>
        <taxon>Saccharospirillum</taxon>
    </lineage>
</organism>
<keyword evidence="1" id="KW-1133">Transmembrane helix</keyword>
<reference evidence="3" key="1">
    <citation type="journal article" date="2019" name="Int. J. Syst. Evol. Microbiol.">
        <title>The Global Catalogue of Microorganisms (GCM) 10K type strain sequencing project: providing services to taxonomists for standard genome sequencing and annotation.</title>
        <authorList>
            <consortium name="The Broad Institute Genomics Platform"/>
            <consortium name="The Broad Institute Genome Sequencing Center for Infectious Disease"/>
            <person name="Wu L."/>
            <person name="Ma J."/>
        </authorList>
    </citation>
    <scope>NUCLEOTIDE SEQUENCE [LARGE SCALE GENOMIC DNA]</scope>
    <source>
        <strain evidence="3">IBRC 10765</strain>
    </source>
</reference>
<keyword evidence="3" id="KW-1185">Reference proteome</keyword>
<comment type="caution">
    <text evidence="2">The sequence shown here is derived from an EMBL/GenBank/DDBJ whole genome shotgun (WGS) entry which is preliminary data.</text>
</comment>
<dbReference type="EMBL" id="JBHRYR010000002">
    <property type="protein sequence ID" value="MFC3851877.1"/>
    <property type="molecule type" value="Genomic_DNA"/>
</dbReference>
<dbReference type="RefSeq" id="WP_380693379.1">
    <property type="nucleotide sequence ID" value="NZ_JBHRYR010000002.1"/>
</dbReference>